<reference evidence="3 4" key="1">
    <citation type="submission" date="2023-02" db="EMBL/GenBank/DDBJ databases">
        <title>Bacterial whole genomic sequence of Curvibacter sp. HBC61.</title>
        <authorList>
            <person name="Le V."/>
            <person name="Ko S.-R."/>
            <person name="Ahn C.-Y."/>
            <person name="Oh H.-M."/>
        </authorList>
    </citation>
    <scope>NUCLEOTIDE SEQUENCE [LARGE SCALE GENOMIC DNA]</scope>
    <source>
        <strain evidence="3 4">HBC61</strain>
    </source>
</reference>
<keyword evidence="4" id="KW-1185">Reference proteome</keyword>
<dbReference type="RefSeq" id="WP_273953829.1">
    <property type="nucleotide sequence ID" value="NZ_JAQSIP010000015.1"/>
</dbReference>
<dbReference type="Proteomes" id="UP001528673">
    <property type="component" value="Unassembled WGS sequence"/>
</dbReference>
<dbReference type="InterPro" id="IPR012533">
    <property type="entry name" value="YcnI-copper_dom"/>
</dbReference>
<gene>
    <name evidence="3" type="ORF">PSQ40_20880</name>
</gene>
<feature type="chain" id="PRO_5046392027" evidence="1">
    <location>
        <begin position="21"/>
        <end position="179"/>
    </location>
</feature>
<feature type="signal peptide" evidence="1">
    <location>
        <begin position="1"/>
        <end position="20"/>
    </location>
</feature>
<evidence type="ECO:0000313" key="3">
    <source>
        <dbReference type="EMBL" id="MDD0841045.1"/>
    </source>
</evidence>
<evidence type="ECO:0000259" key="2">
    <source>
        <dbReference type="Pfam" id="PF07987"/>
    </source>
</evidence>
<protein>
    <submittedName>
        <fullName evidence="3">YcnI family protein</fullName>
    </submittedName>
</protein>
<comment type="caution">
    <text evidence="3">The sequence shown here is derived from an EMBL/GenBank/DDBJ whole genome shotgun (WGS) entry which is preliminary data.</text>
</comment>
<sequence length="179" mass="18659">MHLIRTLAASTALLSALASAHVTLDQPQAVAGSAYKAVFKVGHACAGASFTTGITVRLPAGFRGAQPMPKAGWTAVVQRAALAEPYESHGRRISEDVVEVSWRANSADSALPTAFYDEFTVRGTLPAQAGTLWFKVRQSCDVGEVDWAEVPASGVSTEGLKAPAARLQVGPAAAPAHVH</sequence>
<evidence type="ECO:0000313" key="4">
    <source>
        <dbReference type="Proteomes" id="UP001528673"/>
    </source>
</evidence>
<dbReference type="Pfam" id="PF07987">
    <property type="entry name" value="DUF1775"/>
    <property type="match status" value="1"/>
</dbReference>
<accession>A0ABT5N454</accession>
<keyword evidence="1" id="KW-0732">Signal</keyword>
<name>A0ABT5N454_9BURK</name>
<evidence type="ECO:0000256" key="1">
    <source>
        <dbReference type="SAM" id="SignalP"/>
    </source>
</evidence>
<dbReference type="InterPro" id="IPR038507">
    <property type="entry name" value="YcnI-like_sf"/>
</dbReference>
<dbReference type="EMBL" id="JAQSIP010000015">
    <property type="protein sequence ID" value="MDD0841045.1"/>
    <property type="molecule type" value="Genomic_DNA"/>
</dbReference>
<feature type="domain" description="YncI copper-binding" evidence="2">
    <location>
        <begin position="21"/>
        <end position="169"/>
    </location>
</feature>
<dbReference type="CDD" id="cd08545">
    <property type="entry name" value="YcnI_like"/>
    <property type="match status" value="1"/>
</dbReference>
<proteinExistence type="predicted"/>
<dbReference type="Gene3D" id="2.60.40.2230">
    <property type="entry name" value="Uncharacterised protein YcnI-like PF07987, DUF1775"/>
    <property type="match status" value="1"/>
</dbReference>
<organism evidence="3 4">
    <name type="scientific">Curvibacter cyanobacteriorum</name>
    <dbReference type="NCBI Taxonomy" id="3026422"/>
    <lineage>
        <taxon>Bacteria</taxon>
        <taxon>Pseudomonadati</taxon>
        <taxon>Pseudomonadota</taxon>
        <taxon>Betaproteobacteria</taxon>
        <taxon>Burkholderiales</taxon>
        <taxon>Comamonadaceae</taxon>
        <taxon>Curvibacter</taxon>
    </lineage>
</organism>